<keyword evidence="2" id="KW-1185">Reference proteome</keyword>
<organism evidence="1 2">
    <name type="scientific">Actinacidiphila acidipaludis</name>
    <dbReference type="NCBI Taxonomy" id="2873382"/>
    <lineage>
        <taxon>Bacteria</taxon>
        <taxon>Bacillati</taxon>
        <taxon>Actinomycetota</taxon>
        <taxon>Actinomycetes</taxon>
        <taxon>Kitasatosporales</taxon>
        <taxon>Streptomycetaceae</taxon>
        <taxon>Actinacidiphila</taxon>
    </lineage>
</organism>
<evidence type="ECO:0000313" key="1">
    <source>
        <dbReference type="EMBL" id="MBY8882427.1"/>
    </source>
</evidence>
<accession>A0ABS7QGY7</accession>
<dbReference type="Proteomes" id="UP000778578">
    <property type="component" value="Unassembled WGS sequence"/>
</dbReference>
<comment type="caution">
    <text evidence="1">The sequence shown here is derived from an EMBL/GenBank/DDBJ whole genome shotgun (WGS) entry which is preliminary data.</text>
</comment>
<dbReference type="RefSeq" id="WP_222968721.1">
    <property type="nucleotide sequence ID" value="NZ_JAINZZ010000072.1"/>
</dbReference>
<reference evidence="1 2" key="1">
    <citation type="submission" date="2021-08" db="EMBL/GenBank/DDBJ databases">
        <title>WGS of actinomycetes from Thailand.</title>
        <authorList>
            <person name="Thawai C."/>
        </authorList>
    </citation>
    <scope>NUCLEOTIDE SEQUENCE [LARGE SCALE GENOMIC DNA]</scope>
    <source>
        <strain evidence="1 2">PLK6-54</strain>
    </source>
</reference>
<sequence length="125" mass="13687">MHEKLLHRLGDLLAHRRDAGSRGTSGSGPDGFRLDQAMVGEFSAGTLGPGEQARLAQEVARLMPHSWDLPNKPEEALHQLVAHLGGQDELIRWLDGYPGLPQVTARIYLCSWPVLCPLGRGEGHH</sequence>
<dbReference type="EMBL" id="JAINZZ010000072">
    <property type="protein sequence ID" value="MBY8882427.1"/>
    <property type="molecule type" value="Genomic_DNA"/>
</dbReference>
<gene>
    <name evidence="1" type="ORF">K7862_33030</name>
</gene>
<name>A0ABS7QGY7_9ACTN</name>
<evidence type="ECO:0000313" key="2">
    <source>
        <dbReference type="Proteomes" id="UP000778578"/>
    </source>
</evidence>
<protein>
    <submittedName>
        <fullName evidence="1">Uncharacterized protein</fullName>
    </submittedName>
</protein>
<proteinExistence type="predicted"/>